<protein>
    <submittedName>
        <fullName evidence="6">Glycosyl transferase family 2</fullName>
    </submittedName>
</protein>
<evidence type="ECO:0000313" key="7">
    <source>
        <dbReference type="Proteomes" id="UP000002255"/>
    </source>
</evidence>
<sequence>MTILGRDDASSHVAAIIVSYNSADHLPGLLASLEASTVGVRVIVVDNGSADGSVAVAAADPRVIAVATGANLGYSGGINVGRRIVRDDEAVAILNPDLVVADDMLEHLLAATADPAVGIASPMLLDADGNRFNHLRREPGVLNTLGDSVFGNRWPGRPTALAETMRRDSEYDGTRDVAWAGGAAMVISSACNAAVGEWDHDTYFLYSEETDYARRARDLGYAVRYVPTARATHVGSGSGQPAELVALLSVNRVRYYARLHGRVRAALFRAALAVQHLLRPHDHRHRVALRHIVDRSSWDRLPAGDHISSVTADLVPFDSTAASTP</sequence>
<gene>
    <name evidence="6" type="ordered locus">Xcel_2693</name>
</gene>
<dbReference type="SUPFAM" id="SSF53448">
    <property type="entry name" value="Nucleotide-diphospho-sugar transferases"/>
    <property type="match status" value="1"/>
</dbReference>
<keyword evidence="7" id="KW-1185">Reference proteome</keyword>
<dbReference type="STRING" id="446471.Xcel_2693"/>
<evidence type="ECO:0000256" key="2">
    <source>
        <dbReference type="ARBA" id="ARBA00006739"/>
    </source>
</evidence>
<feature type="domain" description="Glycosyltransferase 2-like" evidence="5">
    <location>
        <begin position="16"/>
        <end position="140"/>
    </location>
</feature>
<proteinExistence type="inferred from homology"/>
<dbReference type="AlphaFoldDB" id="D1BXR6"/>
<keyword evidence="3" id="KW-0328">Glycosyltransferase</keyword>
<reference evidence="6 7" key="2">
    <citation type="journal article" date="2010" name="Stand. Genomic Sci.">
        <title>Complete genome sequence of Xylanimonas cellulosilytica type strain (XIL07).</title>
        <authorList>
            <person name="Foster B."/>
            <person name="Pukall R."/>
            <person name="Abt B."/>
            <person name="Nolan M."/>
            <person name="Glavina Del Rio T."/>
            <person name="Chen F."/>
            <person name="Lucas S."/>
            <person name="Tice H."/>
            <person name="Pitluck S."/>
            <person name="Cheng J.-F."/>
            <person name="Chertkov O."/>
            <person name="Brettin T."/>
            <person name="Han C."/>
            <person name="Detter J.C."/>
            <person name="Bruce D."/>
            <person name="Goodwin L."/>
            <person name="Ivanova N."/>
            <person name="Mavromatis K."/>
            <person name="Pati A."/>
            <person name="Mikhailova N."/>
            <person name="Chen A."/>
            <person name="Palaniappan K."/>
            <person name="Land M."/>
            <person name="Hauser L."/>
            <person name="Chang Y.-J."/>
            <person name="Jeffries C.D."/>
            <person name="Chain P."/>
            <person name="Rohde M."/>
            <person name="Goeker M."/>
            <person name="Bristow J."/>
            <person name="Eisen J.A."/>
            <person name="Markowitz V."/>
            <person name="Hugenholtz P."/>
            <person name="Kyrpides N.C."/>
            <person name="Klenk H.-P."/>
            <person name="Lapidus A."/>
        </authorList>
    </citation>
    <scope>NUCLEOTIDE SEQUENCE [LARGE SCALE GENOMIC DNA]</scope>
    <source>
        <strain evidence="7">DSM 15894 / CECT 5975 / LMG 20990 / XIL07</strain>
    </source>
</reference>
<keyword evidence="4 6" id="KW-0808">Transferase</keyword>
<comment type="pathway">
    <text evidence="1">Cell wall biogenesis; cell wall polysaccharide biosynthesis.</text>
</comment>
<dbReference type="HOGENOM" id="CLU_023845_0_5_11"/>
<evidence type="ECO:0000256" key="4">
    <source>
        <dbReference type="ARBA" id="ARBA00022679"/>
    </source>
</evidence>
<organism evidence="6 7">
    <name type="scientific">Xylanimonas cellulosilytica (strain DSM 15894 / JCM 12276 / CECT 5975 / KCTC 9989 / LMG 20990 / NBRC 107835 / XIL07)</name>
    <dbReference type="NCBI Taxonomy" id="446471"/>
    <lineage>
        <taxon>Bacteria</taxon>
        <taxon>Bacillati</taxon>
        <taxon>Actinomycetota</taxon>
        <taxon>Actinomycetes</taxon>
        <taxon>Micrococcales</taxon>
        <taxon>Promicromonosporaceae</taxon>
        <taxon>Xylanimonas</taxon>
    </lineage>
</organism>
<dbReference type="PANTHER" id="PTHR43179:SF12">
    <property type="entry name" value="GALACTOFURANOSYLTRANSFERASE GLFT2"/>
    <property type="match status" value="1"/>
</dbReference>
<dbReference type="RefSeq" id="WP_012879449.1">
    <property type="nucleotide sequence ID" value="NC_013530.1"/>
</dbReference>
<evidence type="ECO:0000259" key="5">
    <source>
        <dbReference type="Pfam" id="PF00535"/>
    </source>
</evidence>
<dbReference type="eggNOG" id="COG1216">
    <property type="taxonomic scope" value="Bacteria"/>
</dbReference>
<evidence type="ECO:0000256" key="3">
    <source>
        <dbReference type="ARBA" id="ARBA00022676"/>
    </source>
</evidence>
<evidence type="ECO:0000256" key="1">
    <source>
        <dbReference type="ARBA" id="ARBA00004776"/>
    </source>
</evidence>
<dbReference type="Proteomes" id="UP000002255">
    <property type="component" value="Chromosome"/>
</dbReference>
<dbReference type="Pfam" id="PF00535">
    <property type="entry name" value="Glycos_transf_2"/>
    <property type="match status" value="1"/>
</dbReference>
<accession>D1BXR6</accession>
<dbReference type="OrthoDB" id="9771846at2"/>
<dbReference type="InterPro" id="IPR029044">
    <property type="entry name" value="Nucleotide-diphossugar_trans"/>
</dbReference>
<comment type="similarity">
    <text evidence="2">Belongs to the glycosyltransferase 2 family.</text>
</comment>
<dbReference type="InterPro" id="IPR001173">
    <property type="entry name" value="Glyco_trans_2-like"/>
</dbReference>
<dbReference type="Gene3D" id="3.90.550.10">
    <property type="entry name" value="Spore Coat Polysaccharide Biosynthesis Protein SpsA, Chain A"/>
    <property type="match status" value="1"/>
</dbReference>
<evidence type="ECO:0000313" key="6">
    <source>
        <dbReference type="EMBL" id="ACZ31707.1"/>
    </source>
</evidence>
<name>D1BXR6_XYLCX</name>
<dbReference type="PANTHER" id="PTHR43179">
    <property type="entry name" value="RHAMNOSYLTRANSFERASE WBBL"/>
    <property type="match status" value="1"/>
</dbReference>
<dbReference type="CAZy" id="GT2">
    <property type="family name" value="Glycosyltransferase Family 2"/>
</dbReference>
<dbReference type="GO" id="GO:0016757">
    <property type="term" value="F:glycosyltransferase activity"/>
    <property type="evidence" value="ECO:0007669"/>
    <property type="project" value="UniProtKB-KW"/>
</dbReference>
<dbReference type="KEGG" id="xce:Xcel_2693"/>
<reference evidence="7" key="1">
    <citation type="submission" date="2009-11" db="EMBL/GenBank/DDBJ databases">
        <title>The complete chromosome of Xylanimonas cellulosilytica DSM 15894.</title>
        <authorList>
            <consortium name="US DOE Joint Genome Institute (JGI-PGF)"/>
            <person name="Lucas S."/>
            <person name="Copeland A."/>
            <person name="Lapidus A."/>
            <person name="Glavina del Rio T."/>
            <person name="Dalin E."/>
            <person name="Tice H."/>
            <person name="Bruce D."/>
            <person name="Goodwin L."/>
            <person name="Pitluck S."/>
            <person name="Kyrpides N."/>
            <person name="Mavromatis K."/>
            <person name="Ivanova N."/>
            <person name="Mikhailova N."/>
            <person name="Foster B."/>
            <person name="Clum A."/>
            <person name="Brettin T."/>
            <person name="Detter J.C."/>
            <person name="Han C."/>
            <person name="Larimer F."/>
            <person name="Land M."/>
            <person name="Hauser L."/>
            <person name="Markowitz V."/>
            <person name="Cheng J.F."/>
            <person name="Hugenholtz P."/>
            <person name="Woyke T."/>
            <person name="Wu D."/>
            <person name="Gehrich-Schroeter G."/>
            <person name="Schneider S."/>
            <person name="Pukall S.R."/>
            <person name="Klenk H.P."/>
            <person name="Eisen J.A."/>
        </authorList>
    </citation>
    <scope>NUCLEOTIDE SEQUENCE [LARGE SCALE GENOMIC DNA]</scope>
    <source>
        <strain evidence="7">DSM 15894 / CECT 5975 / LMG 20990 / XIL07</strain>
    </source>
</reference>
<dbReference type="EMBL" id="CP001821">
    <property type="protein sequence ID" value="ACZ31707.1"/>
    <property type="molecule type" value="Genomic_DNA"/>
</dbReference>